<dbReference type="Proteomes" id="UP000321393">
    <property type="component" value="Unassembled WGS sequence"/>
</dbReference>
<feature type="compositionally biased region" description="Polar residues" evidence="1">
    <location>
        <begin position="68"/>
        <end position="82"/>
    </location>
</feature>
<feature type="region of interest" description="Disordered" evidence="1">
    <location>
        <begin position="56"/>
        <end position="82"/>
    </location>
</feature>
<name>A0A5D3CMZ6_CUCMM</name>
<organism evidence="3 5">
    <name type="scientific">Cucumis melo var. makuwa</name>
    <name type="common">Oriental melon</name>
    <dbReference type="NCBI Taxonomy" id="1194695"/>
    <lineage>
        <taxon>Eukaryota</taxon>
        <taxon>Viridiplantae</taxon>
        <taxon>Streptophyta</taxon>
        <taxon>Embryophyta</taxon>
        <taxon>Tracheophyta</taxon>
        <taxon>Spermatophyta</taxon>
        <taxon>Magnoliopsida</taxon>
        <taxon>eudicotyledons</taxon>
        <taxon>Gunneridae</taxon>
        <taxon>Pentapetalae</taxon>
        <taxon>rosids</taxon>
        <taxon>fabids</taxon>
        <taxon>Cucurbitales</taxon>
        <taxon>Cucurbitaceae</taxon>
        <taxon>Benincaseae</taxon>
        <taxon>Cucumis</taxon>
    </lineage>
</organism>
<dbReference type="EMBL" id="SSTE01022979">
    <property type="protein sequence ID" value="KAA0026149.1"/>
    <property type="molecule type" value="Genomic_DNA"/>
</dbReference>
<protein>
    <submittedName>
        <fullName evidence="3">Uncharacterized protein</fullName>
    </submittedName>
</protein>
<proteinExistence type="predicted"/>
<dbReference type="Proteomes" id="UP000321947">
    <property type="component" value="Unassembled WGS sequence"/>
</dbReference>
<evidence type="ECO:0000313" key="2">
    <source>
        <dbReference type="EMBL" id="KAA0026149.1"/>
    </source>
</evidence>
<dbReference type="EMBL" id="SSTD01010688">
    <property type="protein sequence ID" value="TYK11609.1"/>
    <property type="molecule type" value="Genomic_DNA"/>
</dbReference>
<evidence type="ECO:0000256" key="1">
    <source>
        <dbReference type="SAM" id="MobiDB-lite"/>
    </source>
</evidence>
<sequence length="82" mass="9349">MSLLVFEYERKYIELSQYAEHSLKGPRVAVEPSKGTPSMSGFRSRDYRRYTLGMSSNQDFKGHYGGPSSRQYNSGSTSQRKS</sequence>
<comment type="caution">
    <text evidence="3">The sequence shown here is derived from an EMBL/GenBank/DDBJ whole genome shotgun (WGS) entry which is preliminary data.</text>
</comment>
<evidence type="ECO:0000313" key="5">
    <source>
        <dbReference type="Proteomes" id="UP000321947"/>
    </source>
</evidence>
<dbReference type="AlphaFoldDB" id="A0A5D3CMZ6"/>
<reference evidence="4 5" key="1">
    <citation type="submission" date="2019-08" db="EMBL/GenBank/DDBJ databases">
        <title>Draft genome sequences of two oriental melons (Cucumis melo L. var makuwa).</title>
        <authorList>
            <person name="Kwon S.-Y."/>
        </authorList>
    </citation>
    <scope>NUCLEOTIDE SEQUENCE [LARGE SCALE GENOMIC DNA]</scope>
    <source>
        <strain evidence="5">cv. Chang Bougi</strain>
        <strain evidence="4">cv. SW 3</strain>
        <tissue evidence="3">Leaf</tissue>
    </source>
</reference>
<accession>A0A5D3CMZ6</accession>
<evidence type="ECO:0000313" key="4">
    <source>
        <dbReference type="Proteomes" id="UP000321393"/>
    </source>
</evidence>
<evidence type="ECO:0000313" key="3">
    <source>
        <dbReference type="EMBL" id="TYK11609.1"/>
    </source>
</evidence>
<gene>
    <name evidence="3" type="ORF">E5676_scaffold263G00540</name>
    <name evidence="2" type="ORF">E6C27_scaffold19G001010</name>
</gene>